<reference evidence="2" key="1">
    <citation type="submission" date="2022-11" db="UniProtKB">
        <authorList>
            <consortium name="WormBaseParasite"/>
        </authorList>
    </citation>
    <scope>IDENTIFICATION</scope>
</reference>
<organism evidence="1 2">
    <name type="scientific">Parascaris univalens</name>
    <name type="common">Nematode worm</name>
    <dbReference type="NCBI Taxonomy" id="6257"/>
    <lineage>
        <taxon>Eukaryota</taxon>
        <taxon>Metazoa</taxon>
        <taxon>Ecdysozoa</taxon>
        <taxon>Nematoda</taxon>
        <taxon>Chromadorea</taxon>
        <taxon>Rhabditida</taxon>
        <taxon>Spirurina</taxon>
        <taxon>Ascaridomorpha</taxon>
        <taxon>Ascaridoidea</taxon>
        <taxon>Ascarididae</taxon>
        <taxon>Parascaris</taxon>
    </lineage>
</organism>
<sequence>MLNFRYYLHYRGRSNIEFSIFNAGNVYFNTPSSGNFSGSSEIFHPHGFFPFFAPVEGKKCIVLNYVLRYYFNLFQIISN</sequence>
<accession>A0A915C1H8</accession>
<name>A0A915C1H8_PARUN</name>
<dbReference type="AlphaFoldDB" id="A0A915C1H8"/>
<keyword evidence="1" id="KW-1185">Reference proteome</keyword>
<dbReference type="WBParaSite" id="PgR078_g014_t01">
    <property type="protein sequence ID" value="PgR078_g014_t01"/>
    <property type="gene ID" value="PgR078_g014"/>
</dbReference>
<dbReference type="Proteomes" id="UP000887569">
    <property type="component" value="Unplaced"/>
</dbReference>
<evidence type="ECO:0000313" key="1">
    <source>
        <dbReference type="Proteomes" id="UP000887569"/>
    </source>
</evidence>
<protein>
    <submittedName>
        <fullName evidence="2">Uncharacterized protein</fullName>
    </submittedName>
</protein>
<proteinExistence type="predicted"/>
<evidence type="ECO:0000313" key="2">
    <source>
        <dbReference type="WBParaSite" id="PgR078_g014_t01"/>
    </source>
</evidence>